<dbReference type="PANTHER" id="PTHR47992">
    <property type="entry name" value="PROTEIN PHOSPHATASE"/>
    <property type="match status" value="1"/>
</dbReference>
<dbReference type="PROSITE" id="PS51456">
    <property type="entry name" value="MYOSIN_MOTOR"/>
    <property type="match status" value="1"/>
</dbReference>
<dbReference type="Pfam" id="PF00481">
    <property type="entry name" value="PP2C"/>
    <property type="match status" value="1"/>
</dbReference>
<evidence type="ECO:0000256" key="2">
    <source>
        <dbReference type="ARBA" id="ARBA00001946"/>
    </source>
</evidence>
<dbReference type="EC" id="3.1.3.16" evidence="4"/>
<evidence type="ECO:0000256" key="7">
    <source>
        <dbReference type="ARBA" id="ARBA00022842"/>
    </source>
</evidence>
<evidence type="ECO:0000259" key="17">
    <source>
        <dbReference type="PROSITE" id="PS51746"/>
    </source>
</evidence>
<keyword evidence="8" id="KW-0904">Protein phosphatase</keyword>
<dbReference type="GO" id="GO:0046872">
    <property type="term" value="F:metal ion binding"/>
    <property type="evidence" value="ECO:0007669"/>
    <property type="project" value="UniProtKB-KW"/>
</dbReference>
<accession>A0A5N6MPI0</accession>
<comment type="caution">
    <text evidence="18">The sequence shown here is derived from an EMBL/GenBank/DDBJ whole genome shotgun (WGS) entry which is preliminary data.</text>
</comment>
<comment type="caution">
    <text evidence="14">Lacks conserved residue(s) required for the propagation of feature annotation.</text>
</comment>
<dbReference type="GO" id="GO:0003774">
    <property type="term" value="F:cytoskeletal motor activity"/>
    <property type="evidence" value="ECO:0007669"/>
    <property type="project" value="InterPro"/>
</dbReference>
<evidence type="ECO:0000313" key="18">
    <source>
        <dbReference type="EMBL" id="KAD3642028.1"/>
    </source>
</evidence>
<keyword evidence="7" id="KW-0460">Magnesium</keyword>
<dbReference type="InterPro" id="IPR001609">
    <property type="entry name" value="Myosin_head_motor_dom-like"/>
</dbReference>
<dbReference type="FunFam" id="3.60.40.10:FF:000026">
    <property type="entry name" value="probable protein phosphatase 2C 52"/>
    <property type="match status" value="1"/>
</dbReference>
<organism evidence="18 19">
    <name type="scientific">Mikania micrantha</name>
    <name type="common">bitter vine</name>
    <dbReference type="NCBI Taxonomy" id="192012"/>
    <lineage>
        <taxon>Eukaryota</taxon>
        <taxon>Viridiplantae</taxon>
        <taxon>Streptophyta</taxon>
        <taxon>Embryophyta</taxon>
        <taxon>Tracheophyta</taxon>
        <taxon>Spermatophyta</taxon>
        <taxon>Magnoliopsida</taxon>
        <taxon>eudicotyledons</taxon>
        <taxon>Gunneridae</taxon>
        <taxon>Pentapetalae</taxon>
        <taxon>asterids</taxon>
        <taxon>campanulids</taxon>
        <taxon>Asterales</taxon>
        <taxon>Asteraceae</taxon>
        <taxon>Asteroideae</taxon>
        <taxon>Heliantheae alliance</taxon>
        <taxon>Eupatorieae</taxon>
        <taxon>Mikania</taxon>
    </lineage>
</organism>
<evidence type="ECO:0000256" key="4">
    <source>
        <dbReference type="ARBA" id="ARBA00013081"/>
    </source>
</evidence>
<evidence type="ECO:0000256" key="6">
    <source>
        <dbReference type="ARBA" id="ARBA00022801"/>
    </source>
</evidence>
<evidence type="ECO:0000256" key="11">
    <source>
        <dbReference type="ARBA" id="ARBA00023211"/>
    </source>
</evidence>
<feature type="domain" description="Myosin motor" evidence="16">
    <location>
        <begin position="686"/>
        <end position="718"/>
    </location>
</feature>
<evidence type="ECO:0000256" key="13">
    <source>
        <dbReference type="ARBA" id="ARBA00048336"/>
    </source>
</evidence>
<reference evidence="18 19" key="1">
    <citation type="submission" date="2019-05" db="EMBL/GenBank/DDBJ databases">
        <title>Mikania micrantha, genome provides insights into the molecular mechanism of rapid growth.</title>
        <authorList>
            <person name="Liu B."/>
        </authorList>
    </citation>
    <scope>NUCLEOTIDE SEQUENCE [LARGE SCALE GENOMIC DNA]</scope>
    <source>
        <strain evidence="18">NLD-2019</strain>
        <tissue evidence="18">Leaf</tissue>
    </source>
</reference>
<dbReference type="SUPFAM" id="SSF52540">
    <property type="entry name" value="P-loop containing nucleoside triphosphate hydrolases"/>
    <property type="match status" value="1"/>
</dbReference>
<evidence type="ECO:0000256" key="10">
    <source>
        <dbReference type="ARBA" id="ARBA00023175"/>
    </source>
</evidence>
<comment type="similarity">
    <text evidence="3">Belongs to the PP2C family.</text>
</comment>
<feature type="domain" description="PPM-type phosphatase" evidence="17">
    <location>
        <begin position="53"/>
        <end position="356"/>
    </location>
</feature>
<dbReference type="GO" id="GO:0005524">
    <property type="term" value="F:ATP binding"/>
    <property type="evidence" value="ECO:0007669"/>
    <property type="project" value="UniProtKB-KW"/>
</dbReference>
<comment type="cofactor">
    <cofactor evidence="1">
        <name>Mn(2+)</name>
        <dbReference type="ChEBI" id="CHEBI:29035"/>
    </cofactor>
</comment>
<evidence type="ECO:0000256" key="15">
    <source>
        <dbReference type="SAM" id="MobiDB-lite"/>
    </source>
</evidence>
<dbReference type="EMBL" id="SZYD01000015">
    <property type="protein sequence ID" value="KAD3642028.1"/>
    <property type="molecule type" value="Genomic_DNA"/>
</dbReference>
<dbReference type="GO" id="GO:0004722">
    <property type="term" value="F:protein serine/threonine phosphatase activity"/>
    <property type="evidence" value="ECO:0007669"/>
    <property type="project" value="UniProtKB-EC"/>
</dbReference>
<evidence type="ECO:0000256" key="12">
    <source>
        <dbReference type="ARBA" id="ARBA00047761"/>
    </source>
</evidence>
<keyword evidence="19" id="KW-1185">Reference proteome</keyword>
<comment type="catalytic activity">
    <reaction evidence="13">
        <text>O-phospho-L-threonyl-[protein] + H2O = L-threonyl-[protein] + phosphate</text>
        <dbReference type="Rhea" id="RHEA:47004"/>
        <dbReference type="Rhea" id="RHEA-COMP:11060"/>
        <dbReference type="Rhea" id="RHEA-COMP:11605"/>
        <dbReference type="ChEBI" id="CHEBI:15377"/>
        <dbReference type="ChEBI" id="CHEBI:30013"/>
        <dbReference type="ChEBI" id="CHEBI:43474"/>
        <dbReference type="ChEBI" id="CHEBI:61977"/>
        <dbReference type="EC" id="3.1.3.16"/>
    </reaction>
</comment>
<dbReference type="GO" id="GO:0003779">
    <property type="term" value="F:actin binding"/>
    <property type="evidence" value="ECO:0007669"/>
    <property type="project" value="UniProtKB-KW"/>
</dbReference>
<evidence type="ECO:0000259" key="16">
    <source>
        <dbReference type="PROSITE" id="PS51456"/>
    </source>
</evidence>
<keyword evidence="11" id="KW-0464">Manganese</keyword>
<evidence type="ECO:0000256" key="9">
    <source>
        <dbReference type="ARBA" id="ARBA00023123"/>
    </source>
</evidence>
<dbReference type="Gene3D" id="3.60.40.10">
    <property type="entry name" value="PPM-type phosphatase domain"/>
    <property type="match status" value="1"/>
</dbReference>
<gene>
    <name evidence="18" type="ORF">E3N88_31252</name>
</gene>
<keyword evidence="6" id="KW-0378">Hydrolase</keyword>
<keyword evidence="10" id="KW-0505">Motor protein</keyword>
<name>A0A5N6MPI0_9ASTR</name>
<keyword evidence="5" id="KW-0479">Metal-binding</keyword>
<dbReference type="InterPro" id="IPR001932">
    <property type="entry name" value="PPM-type_phosphatase-like_dom"/>
</dbReference>
<protein>
    <recommendedName>
        <fullName evidence="4">protein-serine/threonine phosphatase</fullName>
        <ecNumber evidence="4">3.1.3.16</ecNumber>
    </recommendedName>
</protein>
<dbReference type="SUPFAM" id="SSF81606">
    <property type="entry name" value="PP2C-like"/>
    <property type="match status" value="1"/>
</dbReference>
<dbReference type="InterPro" id="IPR036961">
    <property type="entry name" value="Kinesin_motor_dom_sf"/>
</dbReference>
<dbReference type="GO" id="GO:0005516">
    <property type="term" value="F:calmodulin binding"/>
    <property type="evidence" value="ECO:0007669"/>
    <property type="project" value="UniProtKB-KW"/>
</dbReference>
<dbReference type="InterPro" id="IPR027417">
    <property type="entry name" value="P-loop_NTPase"/>
</dbReference>
<dbReference type="InterPro" id="IPR015655">
    <property type="entry name" value="PP2C"/>
</dbReference>
<dbReference type="AlphaFoldDB" id="A0A5N6MPI0"/>
<evidence type="ECO:0000256" key="14">
    <source>
        <dbReference type="PROSITE-ProRule" id="PRU00782"/>
    </source>
</evidence>
<dbReference type="GO" id="GO:0016459">
    <property type="term" value="C:myosin complex"/>
    <property type="evidence" value="ECO:0007669"/>
    <property type="project" value="UniProtKB-KW"/>
</dbReference>
<dbReference type="Proteomes" id="UP000326396">
    <property type="component" value="Linkage Group LG5"/>
</dbReference>
<comment type="cofactor">
    <cofactor evidence="2">
        <name>Mg(2+)</name>
        <dbReference type="ChEBI" id="CHEBI:18420"/>
    </cofactor>
</comment>
<comment type="catalytic activity">
    <reaction evidence="12">
        <text>O-phospho-L-seryl-[protein] + H2O = L-seryl-[protein] + phosphate</text>
        <dbReference type="Rhea" id="RHEA:20629"/>
        <dbReference type="Rhea" id="RHEA-COMP:9863"/>
        <dbReference type="Rhea" id="RHEA-COMP:11604"/>
        <dbReference type="ChEBI" id="CHEBI:15377"/>
        <dbReference type="ChEBI" id="CHEBI:29999"/>
        <dbReference type="ChEBI" id="CHEBI:43474"/>
        <dbReference type="ChEBI" id="CHEBI:83421"/>
        <dbReference type="EC" id="3.1.3.16"/>
    </reaction>
</comment>
<sequence length="718" mass="79757">MSDEDIVSPPSCCKITMFGGQRRRKRAFANHISALQHMSSMPNRIFKNGKSRSSCIFTQQGRKGVNQDAMIVWEDFMAEDVTFCGVFDGHGPYGHLVARKVRDTLPLKLFSFFDSYESKKNKSTATICCSQDSVSEEVDCEAGIEDKMSVSWKDAFLKSYKSMDKELRFHPSLDCFCSGSTAVTIVKKGLNLFMGSIGDSRAIMASIGSNNSLVAIQLTVDLKPDLPREAERIKRCKGRVFALQDEPEVSRVWLPFDDAPGLAMARAFGDFCLKEYGVISVPEFSHRLLTDRDKFIVLASDGIWDVLSNEEVIEIVSSASTRSSAARNLVDSAAREWKTKYPTSKMDDCAVICLFLDGRMDSESDCEDQGFSSATLAGESDDGHTYEPSLQRNCTVRAADAEENNDGLTMVGDEETAVGCCHHWVWNPEQTAGDKPEEGEDDFKSSCPLCLGRHTCYNGRDKGSRSPREGELTPKTRPQFELQAATRLHEAGIARKYILSYHDYFTKPLLFHVLNAVALPSLSDFRSVMVFYECVVEVMVETQMRHRSRAGGGGGRGQIKLHGVVEFVGVDAVDLGDFVIAVGGKAVEETVEEFDYGESELRRDDGVKVFDFDDINDSFAVMSNSNGSMSLRKSSKVWVEDRDTAWVAGEITGFAGKHVQVVTEFGKQILAFAEKLLLRDADADYGGVDDMTKLAYLNEPGVLDNLKKRYNHYTSKLK</sequence>
<dbReference type="PROSITE" id="PS51746">
    <property type="entry name" value="PPM_2"/>
    <property type="match status" value="1"/>
</dbReference>
<evidence type="ECO:0000256" key="5">
    <source>
        <dbReference type="ARBA" id="ARBA00022723"/>
    </source>
</evidence>
<evidence type="ECO:0000256" key="8">
    <source>
        <dbReference type="ARBA" id="ARBA00022912"/>
    </source>
</evidence>
<evidence type="ECO:0000256" key="3">
    <source>
        <dbReference type="ARBA" id="ARBA00006702"/>
    </source>
</evidence>
<evidence type="ECO:0000313" key="19">
    <source>
        <dbReference type="Proteomes" id="UP000326396"/>
    </source>
</evidence>
<evidence type="ECO:0000256" key="1">
    <source>
        <dbReference type="ARBA" id="ARBA00001936"/>
    </source>
</evidence>
<dbReference type="CDD" id="cd00143">
    <property type="entry name" value="PP2Cc"/>
    <property type="match status" value="1"/>
</dbReference>
<comment type="similarity">
    <text evidence="14">Belongs to the TRAFAC class myosin-kinesin ATPase superfamily. Myosin family.</text>
</comment>
<dbReference type="Gene3D" id="3.40.850.10">
    <property type="entry name" value="Kinesin motor domain"/>
    <property type="match status" value="1"/>
</dbReference>
<feature type="region of interest" description="Disordered" evidence="15">
    <location>
        <begin position="367"/>
        <end position="388"/>
    </location>
</feature>
<dbReference type="OrthoDB" id="10264738at2759"/>
<keyword evidence="14" id="KW-0009">Actin-binding</keyword>
<dbReference type="InterPro" id="IPR036457">
    <property type="entry name" value="PPM-type-like_dom_sf"/>
</dbReference>
<proteinExistence type="inferred from homology"/>
<keyword evidence="9 14" id="KW-0518">Myosin</keyword>
<dbReference type="SMART" id="SM00332">
    <property type="entry name" value="PP2Cc"/>
    <property type="match status" value="1"/>
</dbReference>